<evidence type="ECO:0000313" key="3">
    <source>
        <dbReference type="Proteomes" id="UP000466517"/>
    </source>
</evidence>
<keyword evidence="1" id="KW-1133">Transmembrane helix</keyword>
<evidence type="ECO:0000256" key="1">
    <source>
        <dbReference type="SAM" id="Phobius"/>
    </source>
</evidence>
<dbReference type="AlphaFoldDB" id="A0A7I7XB09"/>
<dbReference type="EMBL" id="AP022610">
    <property type="protein sequence ID" value="BBZ25791.1"/>
    <property type="molecule type" value="Genomic_DNA"/>
</dbReference>
<keyword evidence="1" id="KW-0472">Membrane</keyword>
<dbReference type="Pfam" id="PF23711">
    <property type="entry name" value="DUF7156"/>
    <property type="match status" value="1"/>
</dbReference>
<accession>A0A7I7XB09</accession>
<dbReference type="RefSeq" id="WP_163730886.1">
    <property type="nucleotide sequence ID" value="NZ_AP022610.1"/>
</dbReference>
<proteinExistence type="predicted"/>
<gene>
    <name evidence="2" type="ORF">MMAD_00860</name>
</gene>
<dbReference type="KEGG" id="mmag:MMAD_00860"/>
<protein>
    <submittedName>
        <fullName evidence="2">Uncharacterized protein</fullName>
    </submittedName>
</protein>
<dbReference type="Proteomes" id="UP000466517">
    <property type="component" value="Chromosome"/>
</dbReference>
<dbReference type="InterPro" id="IPR055580">
    <property type="entry name" value="DUF7156"/>
</dbReference>
<name>A0A7I7XB09_9MYCO</name>
<organism evidence="2 3">
    <name type="scientific">Mycolicibacterium madagascariense</name>
    <dbReference type="NCBI Taxonomy" id="212765"/>
    <lineage>
        <taxon>Bacteria</taxon>
        <taxon>Bacillati</taxon>
        <taxon>Actinomycetota</taxon>
        <taxon>Actinomycetes</taxon>
        <taxon>Mycobacteriales</taxon>
        <taxon>Mycobacteriaceae</taxon>
        <taxon>Mycolicibacterium</taxon>
    </lineage>
</organism>
<reference evidence="2 3" key="1">
    <citation type="journal article" date="2019" name="Emerg. Microbes Infect.">
        <title>Comprehensive subspecies identification of 175 nontuberculous mycobacteria species based on 7547 genomic profiles.</title>
        <authorList>
            <person name="Matsumoto Y."/>
            <person name="Kinjo T."/>
            <person name="Motooka D."/>
            <person name="Nabeya D."/>
            <person name="Jung N."/>
            <person name="Uechi K."/>
            <person name="Horii T."/>
            <person name="Iida T."/>
            <person name="Fujita J."/>
            <person name="Nakamura S."/>
        </authorList>
    </citation>
    <scope>NUCLEOTIDE SEQUENCE [LARGE SCALE GENOMIC DNA]</scope>
    <source>
        <strain evidence="2 3">JCM 13574</strain>
    </source>
</reference>
<sequence length="49" mass="5591">MSPTDDDRLHALMQPPATAQALRRETIYLLLSCYGLMSILAVVVYLWPR</sequence>
<evidence type="ECO:0000313" key="2">
    <source>
        <dbReference type="EMBL" id="BBZ25791.1"/>
    </source>
</evidence>
<keyword evidence="3" id="KW-1185">Reference proteome</keyword>
<keyword evidence="1" id="KW-0812">Transmembrane</keyword>
<feature type="transmembrane region" description="Helical" evidence="1">
    <location>
        <begin position="27"/>
        <end position="47"/>
    </location>
</feature>